<keyword evidence="2" id="KW-1185">Reference proteome</keyword>
<proteinExistence type="predicted"/>
<accession>A0A8J3Y708</accession>
<gene>
    <name evidence="1" type="ORF">Sya03_20410</name>
</gene>
<organism evidence="1 2">
    <name type="scientific">Spirilliplanes yamanashiensis</name>
    <dbReference type="NCBI Taxonomy" id="42233"/>
    <lineage>
        <taxon>Bacteria</taxon>
        <taxon>Bacillati</taxon>
        <taxon>Actinomycetota</taxon>
        <taxon>Actinomycetes</taxon>
        <taxon>Micromonosporales</taxon>
        <taxon>Micromonosporaceae</taxon>
        <taxon>Spirilliplanes</taxon>
    </lineage>
</organism>
<dbReference type="Proteomes" id="UP000652013">
    <property type="component" value="Unassembled WGS sequence"/>
</dbReference>
<protein>
    <submittedName>
        <fullName evidence="1">Uncharacterized protein</fullName>
    </submittedName>
</protein>
<name>A0A8J3Y708_9ACTN</name>
<evidence type="ECO:0000313" key="1">
    <source>
        <dbReference type="EMBL" id="GIJ02689.1"/>
    </source>
</evidence>
<comment type="caution">
    <text evidence="1">The sequence shown here is derived from an EMBL/GenBank/DDBJ whole genome shotgun (WGS) entry which is preliminary data.</text>
</comment>
<dbReference type="AlphaFoldDB" id="A0A8J3Y708"/>
<sequence>MLMTVADLHRVSAVPLSPGRRRPAWLYRWLYERTGSVLGAITTKAKSSGIGLWEAAKVSREVEESGELMRAFFEDLASDRDGVANTVREAISSPNLPIWVDDTEAVLTLRRCLTSPEQVDALARFVREMVCTAQHSALVAIDGGSASAEVGRLQLTDDHGHPLDGALHELYIGYLFDTGRMT</sequence>
<dbReference type="EMBL" id="BOOY01000014">
    <property type="protein sequence ID" value="GIJ02689.1"/>
    <property type="molecule type" value="Genomic_DNA"/>
</dbReference>
<evidence type="ECO:0000313" key="2">
    <source>
        <dbReference type="Proteomes" id="UP000652013"/>
    </source>
</evidence>
<reference evidence="1" key="1">
    <citation type="submission" date="2021-01" db="EMBL/GenBank/DDBJ databases">
        <title>Whole genome shotgun sequence of Spirilliplanes yamanashiensis NBRC 15828.</title>
        <authorList>
            <person name="Komaki H."/>
            <person name="Tamura T."/>
        </authorList>
    </citation>
    <scope>NUCLEOTIDE SEQUENCE</scope>
    <source>
        <strain evidence="1">NBRC 15828</strain>
    </source>
</reference>
<dbReference type="RefSeq" id="WP_203937986.1">
    <property type="nucleotide sequence ID" value="NZ_BAAAGJ010000009.1"/>
</dbReference>